<proteinExistence type="predicted"/>
<accession>A0A8T2JW31</accession>
<sequence length="235" mass="26907">MPQSQIDPGVHKVKIQQMYWVKDTSEERMQQVGAVCLAMEVNQIECYDTDTYHLAMNWTWLSKSNGQWRLIVDQSGNETADVKQNGSNVKHRDNKTGKNNNNALKYVGDHQKPSKNNDDSRKDLACYELVDEREIIENLSRIVNTAHGTNNMAALDDFVERHGIQRYTSFQNTKRATYKLRDGFTAVLTLDEASSRKVAVIYLDVEIENVSRGFQRMEDLAMELDLQPQTKCSAV</sequence>
<dbReference type="PANTHER" id="PTHR14586">
    <property type="entry name" value="THIAMINE-TRIPHOSPHATASE"/>
    <property type="match status" value="1"/>
</dbReference>
<feature type="compositionally biased region" description="Polar residues" evidence="1">
    <location>
        <begin position="79"/>
        <end position="88"/>
    </location>
</feature>
<dbReference type="EMBL" id="JAACNH010000003">
    <property type="protein sequence ID" value="KAG8447477.1"/>
    <property type="molecule type" value="Genomic_DNA"/>
</dbReference>
<evidence type="ECO:0000313" key="3">
    <source>
        <dbReference type="Proteomes" id="UP000812440"/>
    </source>
</evidence>
<organism evidence="2 3">
    <name type="scientific">Hymenochirus boettgeri</name>
    <name type="common">Congo dwarf clawed frog</name>
    <dbReference type="NCBI Taxonomy" id="247094"/>
    <lineage>
        <taxon>Eukaryota</taxon>
        <taxon>Metazoa</taxon>
        <taxon>Chordata</taxon>
        <taxon>Craniata</taxon>
        <taxon>Vertebrata</taxon>
        <taxon>Euteleostomi</taxon>
        <taxon>Amphibia</taxon>
        <taxon>Batrachia</taxon>
        <taxon>Anura</taxon>
        <taxon>Pipoidea</taxon>
        <taxon>Pipidae</taxon>
        <taxon>Pipinae</taxon>
        <taxon>Hymenochirus</taxon>
    </lineage>
</organism>
<dbReference type="GO" id="GO:0000287">
    <property type="term" value="F:magnesium ion binding"/>
    <property type="evidence" value="ECO:0007669"/>
    <property type="project" value="TreeGrafter"/>
</dbReference>
<protein>
    <submittedName>
        <fullName evidence="2">Uncharacterized protein</fullName>
    </submittedName>
</protein>
<evidence type="ECO:0000256" key="1">
    <source>
        <dbReference type="SAM" id="MobiDB-lite"/>
    </source>
</evidence>
<dbReference type="Proteomes" id="UP000812440">
    <property type="component" value="Chromosome 8_10"/>
</dbReference>
<dbReference type="Gene3D" id="2.40.320.10">
    <property type="entry name" value="Hypothetical Protein Pfu-838710-001"/>
    <property type="match status" value="1"/>
</dbReference>
<dbReference type="GO" id="GO:0042357">
    <property type="term" value="P:thiamine diphosphate metabolic process"/>
    <property type="evidence" value="ECO:0007669"/>
    <property type="project" value="TreeGrafter"/>
</dbReference>
<gene>
    <name evidence="2" type="ORF">GDO86_014826</name>
</gene>
<reference evidence="2" key="1">
    <citation type="thesis" date="2020" institute="ProQuest LLC" country="789 East Eisenhower Parkway, Ann Arbor, MI, USA">
        <title>Comparative Genomics and Chromosome Evolution.</title>
        <authorList>
            <person name="Mudd A.B."/>
        </authorList>
    </citation>
    <scope>NUCLEOTIDE SEQUENCE</scope>
    <source>
        <strain evidence="2">Female2</strain>
        <tissue evidence="2">Blood</tissue>
    </source>
</reference>
<keyword evidence="3" id="KW-1185">Reference proteome</keyword>
<dbReference type="InterPro" id="IPR039582">
    <property type="entry name" value="THTPA"/>
</dbReference>
<name>A0A8T2JW31_9PIPI</name>
<dbReference type="PANTHER" id="PTHR14586:SF1">
    <property type="entry name" value="THIAMINE-TRIPHOSPHATASE"/>
    <property type="match status" value="1"/>
</dbReference>
<feature type="region of interest" description="Disordered" evidence="1">
    <location>
        <begin position="79"/>
        <end position="120"/>
    </location>
</feature>
<dbReference type="GO" id="GO:0050333">
    <property type="term" value="F:thiamine triphosphate phosphatase activity"/>
    <property type="evidence" value="ECO:0007669"/>
    <property type="project" value="InterPro"/>
</dbReference>
<comment type="caution">
    <text evidence="2">The sequence shown here is derived from an EMBL/GenBank/DDBJ whole genome shotgun (WGS) entry which is preliminary data.</text>
</comment>
<dbReference type="AlphaFoldDB" id="A0A8T2JW31"/>
<evidence type="ECO:0000313" key="2">
    <source>
        <dbReference type="EMBL" id="KAG8447477.1"/>
    </source>
</evidence>
<feature type="compositionally biased region" description="Basic and acidic residues" evidence="1">
    <location>
        <begin position="107"/>
        <end position="120"/>
    </location>
</feature>
<dbReference type="OrthoDB" id="9903415at2759"/>